<evidence type="ECO:0000259" key="10">
    <source>
        <dbReference type="Pfam" id="PF17135"/>
    </source>
</evidence>
<dbReference type="InterPro" id="IPR036227">
    <property type="entry name" value="Ribosomal_uL15/eL18_sf"/>
</dbReference>
<evidence type="ECO:0000256" key="1">
    <source>
        <dbReference type="ARBA" id="ARBA00004141"/>
    </source>
</evidence>
<evidence type="ECO:0000256" key="5">
    <source>
        <dbReference type="ARBA" id="ARBA00022692"/>
    </source>
</evidence>
<feature type="non-terminal residue" evidence="11">
    <location>
        <position position="430"/>
    </location>
</feature>
<organism evidence="11 12">
    <name type="scientific">Polyodon spathula</name>
    <name type="common">North American paddlefish</name>
    <name type="synonym">Squalus spathula</name>
    <dbReference type="NCBI Taxonomy" id="7913"/>
    <lineage>
        <taxon>Eukaryota</taxon>
        <taxon>Metazoa</taxon>
        <taxon>Chordata</taxon>
        <taxon>Craniata</taxon>
        <taxon>Vertebrata</taxon>
        <taxon>Euteleostomi</taxon>
        <taxon>Actinopterygii</taxon>
        <taxon>Chondrostei</taxon>
        <taxon>Acipenseriformes</taxon>
        <taxon>Polyodontidae</taxon>
        <taxon>Polyodon</taxon>
    </lineage>
</organism>
<evidence type="ECO:0000313" key="12">
    <source>
        <dbReference type="Proteomes" id="UP001166093"/>
    </source>
</evidence>
<comment type="similarity">
    <text evidence="3">Belongs to the peroxisomal membrane protein PXMP2/4 family.</text>
</comment>
<comment type="similarity">
    <text evidence="2">Belongs to the eukaryotic ribosomal protein eL18 family.</text>
</comment>
<evidence type="ECO:0000256" key="3">
    <source>
        <dbReference type="ARBA" id="ARBA00006824"/>
    </source>
</evidence>
<keyword evidence="9" id="KW-0687">Ribonucleoprotein</keyword>
<dbReference type="InterPro" id="IPR007248">
    <property type="entry name" value="Mpv17_PMP22"/>
</dbReference>
<keyword evidence="7" id="KW-1133">Transmembrane helix</keyword>
<sequence>MYRLRYVFQTYPWAANVVTYSTLFAGADLLQQCMLGDQEAGPQGEAEPVSKGMVAGQEALWSRVDFSQTAKVALIGFCFHANFNFYWLRALERGFPGGGATSVGKKVVVDQLVAAPVTITAFYTGLSVLDRKEDVFEDMRNKFWPSYQTGLVYWSAVQAVNFSLVPPVVRTAFIGGCAFVWTAFLCYLRQHDTDLTLQALRRSVFTVTCSVLHFLRSERYRESERSFFPFRPESEMVELYTCREIHTAMYRRVETEAYFLFVNVVGLLHSGVDIRHNKDRKVHRKEPKSQDIYLRLLVKLYRFLARRSNASFNKVVLKRLFMSRTNRPPLSLSRLIRKMKLDGRENKTAVVVGTITDDVRIQDIPKLKASLPETLNTRILKAGGQIMTFDQLALATPKGHGTVLLSGPRKGREVYRHFGKAPGTPHSHTK</sequence>
<feature type="non-terminal residue" evidence="11">
    <location>
        <position position="1"/>
    </location>
</feature>
<keyword evidence="5" id="KW-0812">Transmembrane</keyword>
<accession>A0ABS2Y4E9</accession>
<dbReference type="InterPro" id="IPR021131">
    <property type="entry name" value="Ribosomal_uL15/eL18"/>
</dbReference>
<proteinExistence type="inferred from homology"/>
<dbReference type="Pfam" id="PF04117">
    <property type="entry name" value="Mpv17_PMP22"/>
    <property type="match status" value="1"/>
</dbReference>
<dbReference type="EMBL" id="JAAWVQ010104353">
    <property type="protein sequence ID" value="MBN3281025.1"/>
    <property type="molecule type" value="Genomic_DNA"/>
</dbReference>
<dbReference type="Pfam" id="PF17135">
    <property type="entry name" value="Ribosomal_L18"/>
    <property type="match status" value="1"/>
</dbReference>
<evidence type="ECO:0000256" key="4">
    <source>
        <dbReference type="ARBA" id="ARBA00011133"/>
    </source>
</evidence>
<comment type="subcellular location">
    <subcellularLocation>
        <location evidence="1">Membrane</location>
        <topology evidence="1">Multi-pass membrane protein</topology>
    </subcellularLocation>
</comment>
<evidence type="ECO:0000256" key="7">
    <source>
        <dbReference type="ARBA" id="ARBA00022989"/>
    </source>
</evidence>
<dbReference type="PROSITE" id="PS01106">
    <property type="entry name" value="RIBOSOMAL_L18E"/>
    <property type="match status" value="1"/>
</dbReference>
<dbReference type="SUPFAM" id="SSF52080">
    <property type="entry name" value="Ribosomal proteins L15p and L18e"/>
    <property type="match status" value="1"/>
</dbReference>
<evidence type="ECO:0000313" key="11">
    <source>
        <dbReference type="EMBL" id="MBN3281025.1"/>
    </source>
</evidence>
<name>A0ABS2Y4E9_POLSP</name>
<dbReference type="InterPro" id="IPR021132">
    <property type="entry name" value="Ribosomal_eL18/eL18-A/B/_CS"/>
</dbReference>
<dbReference type="Proteomes" id="UP001166093">
    <property type="component" value="Unassembled WGS sequence"/>
</dbReference>
<dbReference type="Gene3D" id="3.100.10.10">
    <property type="match status" value="1"/>
</dbReference>
<evidence type="ECO:0000256" key="2">
    <source>
        <dbReference type="ARBA" id="ARBA00006815"/>
    </source>
</evidence>
<comment type="caution">
    <text evidence="11">The sequence shown here is derived from an EMBL/GenBank/DDBJ whole genome shotgun (WGS) entry which is preliminary data.</text>
</comment>
<comment type="subunit">
    <text evidence="4">Component of the large ribosomal subunit.</text>
</comment>
<evidence type="ECO:0000256" key="9">
    <source>
        <dbReference type="ARBA" id="ARBA00023274"/>
    </source>
</evidence>
<dbReference type="InterPro" id="IPR000039">
    <property type="entry name" value="Ribosomal_eL18"/>
</dbReference>
<evidence type="ECO:0000256" key="8">
    <source>
        <dbReference type="ARBA" id="ARBA00023136"/>
    </source>
</evidence>
<gene>
    <name evidence="11" type="primary">Rpl18</name>
    <name evidence="11" type="ORF">GTO93_0002564</name>
</gene>
<reference evidence="11" key="1">
    <citation type="journal article" date="2021" name="Cell">
        <title>Tracing the genetic footprints of vertebrate landing in non-teleost ray-finned fishes.</title>
        <authorList>
            <person name="Bi X."/>
            <person name="Wang K."/>
            <person name="Yang L."/>
            <person name="Pan H."/>
            <person name="Jiang H."/>
            <person name="Wei Q."/>
            <person name="Fang M."/>
            <person name="Yu H."/>
            <person name="Zhu C."/>
            <person name="Cai Y."/>
            <person name="He Y."/>
            <person name="Gan X."/>
            <person name="Zeng H."/>
            <person name="Yu D."/>
            <person name="Zhu Y."/>
            <person name="Jiang H."/>
            <person name="Qiu Q."/>
            <person name="Yang H."/>
            <person name="Zhang Y.E."/>
            <person name="Wang W."/>
            <person name="Zhu M."/>
            <person name="He S."/>
            <person name="Zhang G."/>
        </authorList>
    </citation>
    <scope>NUCLEOTIDE SEQUENCE</scope>
    <source>
        <strain evidence="11">Pddl_001</strain>
    </source>
</reference>
<protein>
    <submittedName>
        <fullName evidence="11">RL18 protein</fullName>
    </submittedName>
</protein>
<keyword evidence="12" id="KW-1185">Reference proteome</keyword>
<dbReference type="PANTHER" id="PTHR10934">
    <property type="entry name" value="60S RIBOSOMAL PROTEIN L18"/>
    <property type="match status" value="1"/>
</dbReference>
<keyword evidence="8" id="KW-0472">Membrane</keyword>
<keyword evidence="6" id="KW-0689">Ribosomal protein</keyword>
<dbReference type="PANTHER" id="PTHR10934:SF2">
    <property type="entry name" value="LARGE RIBOSOMAL SUBUNIT PROTEIN EL18"/>
    <property type="match status" value="1"/>
</dbReference>
<evidence type="ECO:0000256" key="6">
    <source>
        <dbReference type="ARBA" id="ARBA00022980"/>
    </source>
</evidence>
<feature type="domain" description="Large ribosomal subunit protein uL15/eL18" evidence="10">
    <location>
        <begin position="271"/>
        <end position="430"/>
    </location>
</feature>